<accession>M1Q244</accession>
<dbReference type="HOGENOM" id="CLU_3302735_0_0_2"/>
<name>M1Q244_METMZ</name>
<protein>
    <submittedName>
        <fullName evidence="1">Uncharacterized protein</fullName>
    </submittedName>
</protein>
<organism evidence="1 2">
    <name type="scientific">Methanosarcina mazei Tuc01</name>
    <dbReference type="NCBI Taxonomy" id="1236903"/>
    <lineage>
        <taxon>Archaea</taxon>
        <taxon>Methanobacteriati</taxon>
        <taxon>Methanobacteriota</taxon>
        <taxon>Stenosarchaea group</taxon>
        <taxon>Methanomicrobia</taxon>
        <taxon>Methanosarcinales</taxon>
        <taxon>Methanosarcinaceae</taxon>
        <taxon>Methanosarcina</taxon>
    </lineage>
</organism>
<reference evidence="1 2" key="1">
    <citation type="journal article" date="2013" name="Genome Announc.">
        <title>Complete Genome of a Methanosarcina mazei Strain Isolated from Sediment Samples from an Amazonian Flooded Area.</title>
        <authorList>
            <person name="Assis das Gracas D."/>
            <person name="Thiago Juca Ramos R."/>
            <person name="Vieira Araujo A.C."/>
            <person name="Zahlouth R."/>
            <person name="Ribeiro Carneiro A."/>
            <person name="Souza Lopes T."/>
            <person name="Azevedo Barauna R."/>
            <person name="Azevedo V."/>
            <person name="Cruz Schneider M.P."/>
            <person name="Pellizari V.H."/>
            <person name="Silva A."/>
        </authorList>
    </citation>
    <scope>NUCLEOTIDE SEQUENCE [LARGE SCALE GENOMIC DNA]</scope>
    <source>
        <strain evidence="1 2">Tuc01</strain>
    </source>
</reference>
<gene>
    <name evidence="1" type="ORF">MmTuc01_0930</name>
</gene>
<dbReference type="BioCyc" id="MMAZ1236903:G139K-884-MONOMER"/>
<proteinExistence type="predicted"/>
<evidence type="ECO:0000313" key="1">
    <source>
        <dbReference type="EMBL" id="AGF96330.1"/>
    </source>
</evidence>
<dbReference type="AlphaFoldDB" id="M1Q244"/>
<dbReference type="EMBL" id="CP004144">
    <property type="protein sequence ID" value="AGF96330.1"/>
    <property type="molecule type" value="Genomic_DNA"/>
</dbReference>
<dbReference type="Proteomes" id="UP000011718">
    <property type="component" value="Chromosome"/>
</dbReference>
<dbReference type="KEGG" id="mmaz:MmTuc01_0930"/>
<evidence type="ECO:0000313" key="2">
    <source>
        <dbReference type="Proteomes" id="UP000011718"/>
    </source>
</evidence>
<sequence length="39" mass="4539">MRIKVSSIKHVYELFLLIYSVNVKICSRGKIIQYVVLIA</sequence>